<dbReference type="AlphaFoldDB" id="A0A1H8A5P5"/>
<dbReference type="CDD" id="cd00093">
    <property type="entry name" value="HTH_XRE"/>
    <property type="match status" value="1"/>
</dbReference>
<dbReference type="Gene3D" id="1.10.260.40">
    <property type="entry name" value="lambda repressor-like DNA-binding domains"/>
    <property type="match status" value="1"/>
</dbReference>
<dbReference type="EMBL" id="FOCL01000001">
    <property type="protein sequence ID" value="SEM65883.1"/>
    <property type="molecule type" value="Genomic_DNA"/>
</dbReference>
<keyword evidence="1 3" id="KW-0238">DNA-binding</keyword>
<organism evidence="3 4">
    <name type="scientific">Mucilaginibacter gossypiicola</name>
    <dbReference type="NCBI Taxonomy" id="551995"/>
    <lineage>
        <taxon>Bacteria</taxon>
        <taxon>Pseudomonadati</taxon>
        <taxon>Bacteroidota</taxon>
        <taxon>Sphingobacteriia</taxon>
        <taxon>Sphingobacteriales</taxon>
        <taxon>Sphingobacteriaceae</taxon>
        <taxon>Mucilaginibacter</taxon>
    </lineage>
</organism>
<dbReference type="SMART" id="SM00530">
    <property type="entry name" value="HTH_XRE"/>
    <property type="match status" value="1"/>
</dbReference>
<reference evidence="4" key="1">
    <citation type="submission" date="2016-10" db="EMBL/GenBank/DDBJ databases">
        <authorList>
            <person name="Varghese N."/>
            <person name="Submissions S."/>
        </authorList>
    </citation>
    <scope>NUCLEOTIDE SEQUENCE [LARGE SCALE GENOMIC DNA]</scope>
    <source>
        <strain evidence="4">Gh-48</strain>
    </source>
</reference>
<dbReference type="InterPro" id="IPR001387">
    <property type="entry name" value="Cro/C1-type_HTH"/>
</dbReference>
<keyword evidence="4" id="KW-1185">Reference proteome</keyword>
<accession>A0A1H8A5P5</accession>
<dbReference type="PROSITE" id="PS50943">
    <property type="entry name" value="HTH_CROC1"/>
    <property type="match status" value="1"/>
</dbReference>
<dbReference type="PANTHER" id="PTHR46558">
    <property type="entry name" value="TRACRIPTIONAL REGULATORY PROTEIN-RELATED-RELATED"/>
    <property type="match status" value="1"/>
</dbReference>
<protein>
    <submittedName>
        <fullName evidence="3">DNA-binding transcriptional regulator, XRE-family HTH domain</fullName>
    </submittedName>
</protein>
<dbReference type="Pfam" id="PF01381">
    <property type="entry name" value="HTH_3"/>
    <property type="match status" value="1"/>
</dbReference>
<name>A0A1H8A5P5_9SPHI</name>
<dbReference type="InterPro" id="IPR010982">
    <property type="entry name" value="Lambda_DNA-bd_dom_sf"/>
</dbReference>
<dbReference type="SUPFAM" id="SSF47413">
    <property type="entry name" value="lambda repressor-like DNA-binding domains"/>
    <property type="match status" value="1"/>
</dbReference>
<feature type="domain" description="HTH cro/C1-type" evidence="2">
    <location>
        <begin position="9"/>
        <end position="63"/>
    </location>
</feature>
<gene>
    <name evidence="3" type="ORF">SAMN05192574_101367</name>
</gene>
<sequence>MYNHFHKNLKRLRKRHGLTQQAFAEKFKGIDRNNISAWENEAEPAYFRLIQIAEFFGLTTDQILKEEIL</sequence>
<evidence type="ECO:0000313" key="3">
    <source>
        <dbReference type="EMBL" id="SEM65883.1"/>
    </source>
</evidence>
<evidence type="ECO:0000313" key="4">
    <source>
        <dbReference type="Proteomes" id="UP000198942"/>
    </source>
</evidence>
<dbReference type="STRING" id="551995.SAMN05192574_101367"/>
<dbReference type="GO" id="GO:0003677">
    <property type="term" value="F:DNA binding"/>
    <property type="evidence" value="ECO:0007669"/>
    <property type="project" value="UniProtKB-KW"/>
</dbReference>
<evidence type="ECO:0000259" key="2">
    <source>
        <dbReference type="PROSITE" id="PS50943"/>
    </source>
</evidence>
<evidence type="ECO:0000256" key="1">
    <source>
        <dbReference type="ARBA" id="ARBA00023125"/>
    </source>
</evidence>
<proteinExistence type="predicted"/>
<dbReference type="PANTHER" id="PTHR46558:SF15">
    <property type="entry name" value="HELIX-TURN-HELIX DOMAIN PROTEIN"/>
    <property type="match status" value="1"/>
</dbReference>
<dbReference type="Proteomes" id="UP000198942">
    <property type="component" value="Unassembled WGS sequence"/>
</dbReference>